<dbReference type="HOGENOM" id="CLU_3368474_0_0_1"/>
<dbReference type="RefSeq" id="XP_050467210.1">
    <property type="nucleotide sequence ID" value="XM_050611157.1"/>
</dbReference>
<reference evidence="2" key="2">
    <citation type="journal article" date="2009" name="Fungal Genet. Biol.">
        <title>The 2008 update of the Aspergillus nidulans genome annotation: a community effort.</title>
        <authorList>
            <person name="Wortman J.R."/>
            <person name="Gilsenan J.M."/>
            <person name="Joardar V."/>
            <person name="Deegan J."/>
            <person name="Clutterbuck J."/>
            <person name="Andersen M.R."/>
            <person name="Archer D."/>
            <person name="Bencina M."/>
            <person name="Braus G."/>
            <person name="Coutinho P."/>
            <person name="von Dohren H."/>
            <person name="Doonan J."/>
            <person name="Driessen A.J."/>
            <person name="Durek P."/>
            <person name="Espeso E."/>
            <person name="Fekete E."/>
            <person name="Flipphi M."/>
            <person name="Estrada C.G."/>
            <person name="Geysens S."/>
            <person name="Goldman G."/>
            <person name="de Groot P.W."/>
            <person name="Hansen K."/>
            <person name="Harris S.D."/>
            <person name="Heinekamp T."/>
            <person name="Helmstaedt K."/>
            <person name="Henrissat B."/>
            <person name="Hofmann G."/>
            <person name="Homan T."/>
            <person name="Horio T."/>
            <person name="Horiuchi H."/>
            <person name="James S."/>
            <person name="Jones M."/>
            <person name="Karaffa L."/>
            <person name="Karanyi Z."/>
            <person name="Kato M."/>
            <person name="Keller N."/>
            <person name="Kelly D.E."/>
            <person name="Kiel J.A."/>
            <person name="Kim J.M."/>
            <person name="van der Klei I.J."/>
            <person name="Klis F.M."/>
            <person name="Kovalchuk A."/>
            <person name="Krasevec N."/>
            <person name="Kubicek C.P."/>
            <person name="Liu B."/>
            <person name="Maccabe A."/>
            <person name="Meyer V."/>
            <person name="Mirabito P."/>
            <person name="Miskei M."/>
            <person name="Mos M."/>
            <person name="Mullins J."/>
            <person name="Nelson D.R."/>
            <person name="Nielsen J."/>
            <person name="Oakley B.R."/>
            <person name="Osmani S.A."/>
            <person name="Pakula T."/>
            <person name="Paszewski A."/>
            <person name="Paulsen I."/>
            <person name="Pilsyk S."/>
            <person name="Pocsi I."/>
            <person name="Punt P.J."/>
            <person name="Ram A.F."/>
            <person name="Ren Q."/>
            <person name="Robellet X."/>
            <person name="Robson G."/>
            <person name="Seiboth B."/>
            <person name="van Solingen P."/>
            <person name="Specht T."/>
            <person name="Sun J."/>
            <person name="Taheri-Talesh N."/>
            <person name="Takeshita N."/>
            <person name="Ussery D."/>
            <person name="vanKuyk P.A."/>
            <person name="Visser H."/>
            <person name="van de Vondervoort P.J."/>
            <person name="de Vries R.P."/>
            <person name="Walton J."/>
            <person name="Xiang X."/>
            <person name="Xiong Y."/>
            <person name="Zeng A.P."/>
            <person name="Brandt B.W."/>
            <person name="Cornell M.J."/>
            <person name="van den Hondel C.A."/>
            <person name="Visser J."/>
            <person name="Oliver S.G."/>
            <person name="Turner G."/>
        </authorList>
    </citation>
    <scope>GENOME REANNOTATION</scope>
    <source>
        <strain evidence="2">FGSC A4 / ATCC 38163 / CBS 112.46 / NRRL 194 / M139</strain>
    </source>
</reference>
<dbReference type="KEGG" id="ani:ANIA_11580"/>
<gene>
    <name evidence="1" type="ORF">ANIA_11580</name>
</gene>
<sequence length="35" mass="3933">MARFCCLESEDAVPSGPFKLANGFRSHTEYRLSGR</sequence>
<protein>
    <submittedName>
        <fullName evidence="1">Uncharacterized protein</fullName>
    </submittedName>
</protein>
<evidence type="ECO:0000313" key="2">
    <source>
        <dbReference type="Proteomes" id="UP000000560"/>
    </source>
</evidence>
<dbReference type="AlphaFoldDB" id="C8V3M4"/>
<dbReference type="InParanoid" id="C8V3M4"/>
<proteinExistence type="predicted"/>
<reference evidence="2" key="1">
    <citation type="journal article" date="2005" name="Nature">
        <title>Sequencing of Aspergillus nidulans and comparative analysis with A. fumigatus and A. oryzae.</title>
        <authorList>
            <person name="Galagan J.E."/>
            <person name="Calvo S.E."/>
            <person name="Cuomo C."/>
            <person name="Ma L.J."/>
            <person name="Wortman J.R."/>
            <person name="Batzoglou S."/>
            <person name="Lee S.I."/>
            <person name="Basturkmen M."/>
            <person name="Spevak C.C."/>
            <person name="Clutterbuck J."/>
            <person name="Kapitonov V."/>
            <person name="Jurka J."/>
            <person name="Scazzocchio C."/>
            <person name="Farman M."/>
            <person name="Butler J."/>
            <person name="Purcell S."/>
            <person name="Harris S."/>
            <person name="Braus G.H."/>
            <person name="Draht O."/>
            <person name="Busch S."/>
            <person name="D'Enfert C."/>
            <person name="Bouchier C."/>
            <person name="Goldman G.H."/>
            <person name="Bell-Pedersen D."/>
            <person name="Griffiths-Jones S."/>
            <person name="Doonan J.H."/>
            <person name="Yu J."/>
            <person name="Vienken K."/>
            <person name="Pain A."/>
            <person name="Freitag M."/>
            <person name="Selker E.U."/>
            <person name="Archer D.B."/>
            <person name="Penalva M.A."/>
            <person name="Oakley B.R."/>
            <person name="Momany M."/>
            <person name="Tanaka T."/>
            <person name="Kumagai T."/>
            <person name="Asai K."/>
            <person name="Machida M."/>
            <person name="Nierman W.C."/>
            <person name="Denning D.W."/>
            <person name="Caddick M."/>
            <person name="Hynes M."/>
            <person name="Paoletti M."/>
            <person name="Fischer R."/>
            <person name="Miller B."/>
            <person name="Dyer P."/>
            <person name="Sachs M.S."/>
            <person name="Osmani S.A."/>
            <person name="Birren B.W."/>
        </authorList>
    </citation>
    <scope>NUCLEOTIDE SEQUENCE [LARGE SCALE GENOMIC DNA]</scope>
    <source>
        <strain evidence="2">FGSC A4 / ATCC 38163 / CBS 112.46 / NRRL 194 / M139</strain>
    </source>
</reference>
<dbReference type="GeneID" id="74897145"/>
<organism evidence="1 2">
    <name type="scientific">Emericella nidulans (strain FGSC A4 / ATCC 38163 / CBS 112.46 / NRRL 194 / M139)</name>
    <name type="common">Aspergillus nidulans</name>
    <dbReference type="NCBI Taxonomy" id="227321"/>
    <lineage>
        <taxon>Eukaryota</taxon>
        <taxon>Fungi</taxon>
        <taxon>Dikarya</taxon>
        <taxon>Ascomycota</taxon>
        <taxon>Pezizomycotina</taxon>
        <taxon>Eurotiomycetes</taxon>
        <taxon>Eurotiomycetidae</taxon>
        <taxon>Eurotiales</taxon>
        <taxon>Aspergillaceae</taxon>
        <taxon>Aspergillus</taxon>
        <taxon>Aspergillus subgen. Nidulantes</taxon>
    </lineage>
</organism>
<dbReference type="EMBL" id="BN001302">
    <property type="protein sequence ID" value="CBF73409.1"/>
    <property type="molecule type" value="Genomic_DNA"/>
</dbReference>
<name>C8V3M4_EMENI</name>
<keyword evidence="2" id="KW-1185">Reference proteome</keyword>
<accession>C8V3M4</accession>
<dbReference type="Proteomes" id="UP000000560">
    <property type="component" value="Chromosome II"/>
</dbReference>
<evidence type="ECO:0000313" key="1">
    <source>
        <dbReference type="EMBL" id="CBF73409.1"/>
    </source>
</evidence>